<dbReference type="Proteomes" id="UP001500729">
    <property type="component" value="Unassembled WGS sequence"/>
</dbReference>
<dbReference type="Gene3D" id="1.20.120.450">
    <property type="entry name" value="dinb family like domain"/>
    <property type="match status" value="1"/>
</dbReference>
<proteinExistence type="predicted"/>
<dbReference type="EMBL" id="BAAAGS010000040">
    <property type="protein sequence ID" value="GAA0545722.1"/>
    <property type="molecule type" value="Genomic_DNA"/>
</dbReference>
<name>A0ABP3NLY8_SACER</name>
<accession>A0ABP3NLY8</accession>
<protein>
    <submittedName>
        <fullName evidence="1">DinB family protein</fullName>
    </submittedName>
</protein>
<sequence length="178" mass="19167">MPTLVRAVADDRDGLIAFLEEQRASLRRAVHGLDDEQAAARPVPSSELCLGGLVKHVANAERNWVDVVAGRPSPARDWSSEFGMAPEETLADLLTRYRKISDETAAVFAGISDLDRPLDIGPLSALIPSGTERTPRWVLSHLIQETARHAGHADILREALDGSTAADLLQATGTPLFG</sequence>
<reference evidence="2" key="1">
    <citation type="journal article" date="2019" name="Int. J. Syst. Evol. Microbiol.">
        <title>The Global Catalogue of Microorganisms (GCM) 10K type strain sequencing project: providing services to taxonomists for standard genome sequencing and annotation.</title>
        <authorList>
            <consortium name="The Broad Institute Genomics Platform"/>
            <consortium name="The Broad Institute Genome Sequencing Center for Infectious Disease"/>
            <person name="Wu L."/>
            <person name="Ma J."/>
        </authorList>
    </citation>
    <scope>NUCLEOTIDE SEQUENCE [LARGE SCALE GENOMIC DNA]</scope>
    <source>
        <strain evidence="2">JCM 10303</strain>
    </source>
</reference>
<comment type="caution">
    <text evidence="1">The sequence shown here is derived from an EMBL/GenBank/DDBJ whole genome shotgun (WGS) entry which is preliminary data.</text>
</comment>
<keyword evidence="2" id="KW-1185">Reference proteome</keyword>
<dbReference type="RefSeq" id="WP_011873031.1">
    <property type="nucleotide sequence ID" value="NZ_BAAAGS010000040.1"/>
</dbReference>
<dbReference type="SUPFAM" id="SSF109854">
    <property type="entry name" value="DinB/YfiT-like putative metalloenzymes"/>
    <property type="match status" value="1"/>
</dbReference>
<evidence type="ECO:0000313" key="1">
    <source>
        <dbReference type="EMBL" id="GAA0545722.1"/>
    </source>
</evidence>
<dbReference type="Pfam" id="PF04978">
    <property type="entry name" value="MST"/>
    <property type="match status" value="1"/>
</dbReference>
<organism evidence="1 2">
    <name type="scientific">Saccharopolyspora erythraea</name>
    <name type="common">Streptomyces erythraeus</name>
    <dbReference type="NCBI Taxonomy" id="1836"/>
    <lineage>
        <taxon>Bacteria</taxon>
        <taxon>Bacillati</taxon>
        <taxon>Actinomycetota</taxon>
        <taxon>Actinomycetes</taxon>
        <taxon>Pseudonocardiales</taxon>
        <taxon>Pseudonocardiaceae</taxon>
        <taxon>Saccharopolyspora</taxon>
    </lineage>
</organism>
<gene>
    <name evidence="1" type="ORF">GCM10009533_50760</name>
</gene>
<dbReference type="InterPro" id="IPR007061">
    <property type="entry name" value="MST-like"/>
</dbReference>
<dbReference type="InterPro" id="IPR034660">
    <property type="entry name" value="DinB/YfiT-like"/>
</dbReference>
<evidence type="ECO:0000313" key="2">
    <source>
        <dbReference type="Proteomes" id="UP001500729"/>
    </source>
</evidence>